<name>A0A4Y5FEW9_9CAUD</name>
<reference evidence="1 2" key="1">
    <citation type="submission" date="2019-02" db="EMBL/GenBank/DDBJ databases">
        <title>Isolation of virulent Lactobacillus brevis phages.</title>
        <authorList>
            <person name="Feyereisen M."/>
            <person name="Mahony J."/>
            <person name="O'Sullivan T."/>
            <person name="van Sinderen D."/>
        </authorList>
    </citation>
    <scope>NUCLEOTIDE SEQUENCE [LARGE SCALE GENOMIC DNA]</scope>
</reference>
<proteinExistence type="predicted"/>
<keyword evidence="2" id="KW-1185">Reference proteome</keyword>
<accession>A0A4Y5FEW9</accession>
<dbReference type="Proteomes" id="UP000308874">
    <property type="component" value="Segment"/>
</dbReference>
<dbReference type="EMBL" id="MK504443">
    <property type="protein sequence ID" value="QBJ03410.1"/>
    <property type="molecule type" value="Genomic_DNA"/>
</dbReference>
<organism evidence="1 2">
    <name type="scientific">Lactobacillus phage 521B</name>
    <dbReference type="NCBI Taxonomy" id="2510942"/>
    <lineage>
        <taxon>Viruses</taxon>
        <taxon>Duplodnaviria</taxon>
        <taxon>Heunggongvirae</taxon>
        <taxon>Uroviricota</taxon>
        <taxon>Caudoviricetes</taxon>
        <taxon>Herelleviridae</taxon>
        <taxon>Tybeckvirus</taxon>
        <taxon>Tybeckvirus tv521B</taxon>
    </lineage>
</organism>
<evidence type="ECO:0000313" key="1">
    <source>
        <dbReference type="EMBL" id="QBJ03410.1"/>
    </source>
</evidence>
<dbReference type="Pfam" id="PF07852">
    <property type="entry name" value="DUF1642"/>
    <property type="match status" value="1"/>
</dbReference>
<evidence type="ECO:0000313" key="2">
    <source>
        <dbReference type="Proteomes" id="UP000308874"/>
    </source>
</evidence>
<sequence>MVGSDLPEIPKYISNFIKDKHRFNEDCKTKENLADIFLDALSYGYPNEAIAKYISNNSDTFAKAWLIGYKIKGEDK</sequence>
<protein>
    <submittedName>
        <fullName evidence="1">Uncharacterized protein</fullName>
    </submittedName>
</protein>
<gene>
    <name evidence="1" type="ORF">B521_0060</name>
</gene>
<dbReference type="InterPro" id="IPR012865">
    <property type="entry name" value="DUF1642"/>
</dbReference>